<dbReference type="PROSITE" id="PS50878">
    <property type="entry name" value="RT_POL"/>
    <property type="match status" value="1"/>
</dbReference>
<evidence type="ECO:0000256" key="1">
    <source>
        <dbReference type="ARBA" id="ARBA00012493"/>
    </source>
</evidence>
<reference evidence="11" key="2">
    <citation type="journal article" date="2021" name="PeerJ">
        <title>Extensive microbial diversity within the chicken gut microbiome revealed by metagenomics and culture.</title>
        <authorList>
            <person name="Gilroy R."/>
            <person name="Ravi A."/>
            <person name="Getino M."/>
            <person name="Pursley I."/>
            <person name="Horton D.L."/>
            <person name="Alikhan N.F."/>
            <person name="Baker D."/>
            <person name="Gharbi K."/>
            <person name="Hall N."/>
            <person name="Watson M."/>
            <person name="Adriaenssens E.M."/>
            <person name="Foster-Nyarko E."/>
            <person name="Jarju S."/>
            <person name="Secka A."/>
            <person name="Antonio M."/>
            <person name="Oren A."/>
            <person name="Chaudhuri R.R."/>
            <person name="La Ragione R."/>
            <person name="Hildebrand F."/>
            <person name="Pallen M.J."/>
        </authorList>
    </citation>
    <scope>NUCLEOTIDE SEQUENCE</scope>
    <source>
        <strain evidence="11">6276</strain>
    </source>
</reference>
<gene>
    <name evidence="11" type="ORF">IAC10_05660</name>
</gene>
<dbReference type="GO" id="GO:0051607">
    <property type="term" value="P:defense response to virus"/>
    <property type="evidence" value="ECO:0007669"/>
    <property type="project" value="UniProtKB-KW"/>
</dbReference>
<dbReference type="SUPFAM" id="SSF56672">
    <property type="entry name" value="DNA/RNA polymerases"/>
    <property type="match status" value="1"/>
</dbReference>
<evidence type="ECO:0000259" key="10">
    <source>
        <dbReference type="PROSITE" id="PS50878"/>
    </source>
</evidence>
<feature type="non-terminal residue" evidence="11">
    <location>
        <position position="1"/>
    </location>
</feature>
<keyword evidence="2" id="KW-0808">Transferase</keyword>
<comment type="caution">
    <text evidence="11">The sequence shown here is derived from an EMBL/GenBank/DDBJ whole genome shotgun (WGS) entry which is preliminary data.</text>
</comment>
<keyword evidence="5" id="KW-0460">Magnesium</keyword>
<evidence type="ECO:0000256" key="9">
    <source>
        <dbReference type="ARBA" id="ARBA00048173"/>
    </source>
</evidence>
<keyword evidence="3" id="KW-0548">Nucleotidyltransferase</keyword>
<keyword evidence="6 11" id="KW-0695">RNA-directed DNA polymerase</keyword>
<accession>A0A9D1EY76</accession>
<dbReference type="InterPro" id="IPR000123">
    <property type="entry name" value="Reverse_transcriptase_msDNA"/>
</dbReference>
<evidence type="ECO:0000313" key="12">
    <source>
        <dbReference type="Proteomes" id="UP000823928"/>
    </source>
</evidence>
<dbReference type="Pfam" id="PF00078">
    <property type="entry name" value="RVT_1"/>
    <property type="match status" value="1"/>
</dbReference>
<dbReference type="InterPro" id="IPR000477">
    <property type="entry name" value="RT_dom"/>
</dbReference>
<name>A0A9D1EY76_9BACT</name>
<dbReference type="InterPro" id="IPR051083">
    <property type="entry name" value="GrpII_Intron_Splice-Mob/Def"/>
</dbReference>
<keyword evidence="7" id="KW-0051">Antiviral defense</keyword>
<comment type="catalytic activity">
    <reaction evidence="9">
        <text>DNA(n) + a 2'-deoxyribonucleoside 5'-triphosphate = DNA(n+1) + diphosphate</text>
        <dbReference type="Rhea" id="RHEA:22508"/>
        <dbReference type="Rhea" id="RHEA-COMP:17339"/>
        <dbReference type="Rhea" id="RHEA-COMP:17340"/>
        <dbReference type="ChEBI" id="CHEBI:33019"/>
        <dbReference type="ChEBI" id="CHEBI:61560"/>
        <dbReference type="ChEBI" id="CHEBI:173112"/>
        <dbReference type="EC" id="2.7.7.49"/>
    </reaction>
</comment>
<keyword evidence="4" id="KW-0479">Metal-binding</keyword>
<dbReference type="PANTHER" id="PTHR34047:SF7">
    <property type="entry name" value="RNA-DIRECTED DNA POLYMERASE"/>
    <property type="match status" value="1"/>
</dbReference>
<evidence type="ECO:0000313" key="11">
    <source>
        <dbReference type="EMBL" id="HIS36100.1"/>
    </source>
</evidence>
<evidence type="ECO:0000256" key="2">
    <source>
        <dbReference type="ARBA" id="ARBA00022679"/>
    </source>
</evidence>
<dbReference type="PRINTS" id="PR00866">
    <property type="entry name" value="RNADNAPOLMS"/>
</dbReference>
<dbReference type="EC" id="2.7.7.49" evidence="1"/>
<evidence type="ECO:0000256" key="4">
    <source>
        <dbReference type="ARBA" id="ARBA00022723"/>
    </source>
</evidence>
<evidence type="ECO:0000256" key="3">
    <source>
        <dbReference type="ARBA" id="ARBA00022695"/>
    </source>
</evidence>
<dbReference type="InterPro" id="IPR043502">
    <property type="entry name" value="DNA/RNA_pol_sf"/>
</dbReference>
<dbReference type="GO" id="GO:0003964">
    <property type="term" value="F:RNA-directed DNA polymerase activity"/>
    <property type="evidence" value="ECO:0007669"/>
    <property type="project" value="UniProtKB-KW"/>
</dbReference>
<evidence type="ECO:0000256" key="6">
    <source>
        <dbReference type="ARBA" id="ARBA00022918"/>
    </source>
</evidence>
<dbReference type="InterPro" id="IPR043128">
    <property type="entry name" value="Rev_trsase/Diguanyl_cyclase"/>
</dbReference>
<dbReference type="Gene3D" id="3.30.70.270">
    <property type="match status" value="1"/>
</dbReference>
<feature type="domain" description="Reverse transcriptase" evidence="10">
    <location>
        <begin position="1"/>
        <end position="202"/>
    </location>
</feature>
<comment type="similarity">
    <text evidence="8">Belongs to the bacterial reverse transcriptase family.</text>
</comment>
<proteinExistence type="inferred from homology"/>
<organism evidence="11 12">
    <name type="scientific">Candidatus Scatousia excrementigallinarum</name>
    <dbReference type="NCBI Taxonomy" id="2840935"/>
    <lineage>
        <taxon>Bacteria</taxon>
        <taxon>Candidatus Scatousia</taxon>
    </lineage>
</organism>
<evidence type="ECO:0000256" key="7">
    <source>
        <dbReference type="ARBA" id="ARBA00023118"/>
    </source>
</evidence>
<dbReference type="Proteomes" id="UP000823928">
    <property type="component" value="Unassembled WGS sequence"/>
</dbReference>
<evidence type="ECO:0000256" key="8">
    <source>
        <dbReference type="ARBA" id="ARBA00034120"/>
    </source>
</evidence>
<dbReference type="AlphaFoldDB" id="A0A9D1EY76"/>
<dbReference type="PANTHER" id="PTHR34047">
    <property type="entry name" value="NUCLEAR INTRON MATURASE 1, MITOCHONDRIAL-RELATED"/>
    <property type="match status" value="1"/>
</dbReference>
<sequence>LHNYINKEILKNIPIHPCAYAFNRNGGILKCAQKHCGCEWLLQFDLKDFFFSITESNVYNVFKSIGYKDILAFELARICTTTRLPRSYNMPRNKNAYNYKQYKYDLIGVLPQGAATSPALSNLVAKNLDEELQEYAKNLGFVYTRYADDLTFSTVSLPNNLSIDTIRRQIIKIIRKNHFIENKEKSRIAGPGAKKLVLGLLVDGKQPRISKEGFKRIEGLLYIIKKFGLQSVAKERGFYSTYGLMNHLIGLMAYLKDVDIAKYNKIEPLFSEIKSRYGELF</sequence>
<dbReference type="CDD" id="cd03487">
    <property type="entry name" value="RT_Bac_retron_II"/>
    <property type="match status" value="1"/>
</dbReference>
<dbReference type="Gene3D" id="3.10.10.10">
    <property type="entry name" value="HIV Type 1 Reverse Transcriptase, subunit A, domain 1"/>
    <property type="match status" value="1"/>
</dbReference>
<reference evidence="11" key="1">
    <citation type="submission" date="2020-10" db="EMBL/GenBank/DDBJ databases">
        <authorList>
            <person name="Gilroy R."/>
        </authorList>
    </citation>
    <scope>NUCLEOTIDE SEQUENCE</scope>
    <source>
        <strain evidence="11">6276</strain>
    </source>
</reference>
<evidence type="ECO:0000256" key="5">
    <source>
        <dbReference type="ARBA" id="ARBA00022842"/>
    </source>
</evidence>
<protein>
    <recommendedName>
        <fullName evidence="1">RNA-directed DNA polymerase</fullName>
        <ecNumber evidence="1">2.7.7.49</ecNumber>
    </recommendedName>
</protein>
<dbReference type="GO" id="GO:0003723">
    <property type="term" value="F:RNA binding"/>
    <property type="evidence" value="ECO:0007669"/>
    <property type="project" value="InterPro"/>
</dbReference>
<dbReference type="EMBL" id="DVIU01000116">
    <property type="protein sequence ID" value="HIS36100.1"/>
    <property type="molecule type" value="Genomic_DNA"/>
</dbReference>
<dbReference type="GO" id="GO:0046872">
    <property type="term" value="F:metal ion binding"/>
    <property type="evidence" value="ECO:0007669"/>
    <property type="project" value="UniProtKB-KW"/>
</dbReference>